<protein>
    <submittedName>
        <fullName evidence="1">Uncharacterized protein</fullName>
    </submittedName>
</protein>
<dbReference type="EMBL" id="JYDO01000344">
    <property type="protein sequence ID" value="KRZ65500.1"/>
    <property type="molecule type" value="Genomic_DNA"/>
</dbReference>
<dbReference type="EMBL" id="JYDO01000275">
    <property type="protein sequence ID" value="KRZ65986.1"/>
    <property type="molecule type" value="Genomic_DNA"/>
</dbReference>
<accession>A0A0V1M1P0</accession>
<proteinExistence type="predicted"/>
<keyword evidence="3" id="KW-1185">Reference proteome</keyword>
<evidence type="ECO:0000313" key="3">
    <source>
        <dbReference type="Proteomes" id="UP000054843"/>
    </source>
</evidence>
<dbReference type="AlphaFoldDB" id="A0A0V1M1P0"/>
<organism evidence="1 3">
    <name type="scientific">Trichinella papuae</name>
    <dbReference type="NCBI Taxonomy" id="268474"/>
    <lineage>
        <taxon>Eukaryota</taxon>
        <taxon>Metazoa</taxon>
        <taxon>Ecdysozoa</taxon>
        <taxon>Nematoda</taxon>
        <taxon>Enoplea</taxon>
        <taxon>Dorylaimia</taxon>
        <taxon>Trichinellida</taxon>
        <taxon>Trichinellidae</taxon>
        <taxon>Trichinella</taxon>
    </lineage>
</organism>
<sequence>MLMMSKFLSKFSDFFHLERRRCFAILNFWAGSPSSSISSSITSSPASSNISSGSSAAISTSLASSPASPAVGGNTITFTTCRELDTTSRISSVLTSIVFLLPSKVSSSVSNGKGCSDVLLVSSMVCTVVARSFLLRDGLTIRTVEIIEGKCKRSTDSKQSVKMILR</sequence>
<reference evidence="1 3" key="1">
    <citation type="submission" date="2015-01" db="EMBL/GenBank/DDBJ databases">
        <title>Evolution of Trichinella species and genotypes.</title>
        <authorList>
            <person name="Korhonen P.K."/>
            <person name="Edoardo P."/>
            <person name="Giuseppe L.R."/>
            <person name="Gasser R.B."/>
        </authorList>
    </citation>
    <scope>NUCLEOTIDE SEQUENCE [LARGE SCALE GENOMIC DNA]</scope>
    <source>
        <strain evidence="1">ISS1980</strain>
    </source>
</reference>
<evidence type="ECO:0000313" key="1">
    <source>
        <dbReference type="EMBL" id="KRZ65500.1"/>
    </source>
</evidence>
<dbReference type="Proteomes" id="UP000054843">
    <property type="component" value="Unassembled WGS sequence"/>
</dbReference>
<name>A0A0V1M1P0_9BILA</name>
<evidence type="ECO:0000313" key="2">
    <source>
        <dbReference type="EMBL" id="KRZ65986.1"/>
    </source>
</evidence>
<gene>
    <name evidence="1" type="ORF">T10_4074</name>
    <name evidence="2" type="ORF">T10_714</name>
</gene>
<comment type="caution">
    <text evidence="1">The sequence shown here is derived from an EMBL/GenBank/DDBJ whole genome shotgun (WGS) entry which is preliminary data.</text>
</comment>